<dbReference type="PANTHER" id="PTHR31980:SF1">
    <property type="entry name" value="PROTEIN FAM220A"/>
    <property type="match status" value="1"/>
</dbReference>
<feature type="region of interest" description="Disordered" evidence="2">
    <location>
        <begin position="104"/>
        <end position="152"/>
    </location>
</feature>
<dbReference type="InterPro" id="IPR029155">
    <property type="entry name" value="SIPAR"/>
</dbReference>
<dbReference type="InterPro" id="IPR040355">
    <property type="entry name" value="FAM220A"/>
</dbReference>
<keyword evidence="4" id="KW-1185">Reference proteome</keyword>
<evidence type="ECO:0000259" key="3">
    <source>
        <dbReference type="Pfam" id="PF15487"/>
    </source>
</evidence>
<reference evidence="5" key="1">
    <citation type="submission" date="2025-08" db="UniProtKB">
        <authorList>
            <consortium name="RefSeq"/>
        </authorList>
    </citation>
    <scope>IDENTIFICATION</scope>
</reference>
<dbReference type="Pfam" id="PF15487">
    <property type="entry name" value="FAM220"/>
    <property type="match status" value="1"/>
</dbReference>
<feature type="domain" description="SIPAR" evidence="3">
    <location>
        <begin position="144"/>
        <end position="341"/>
    </location>
</feature>
<name>A0ABM0JHN0_APLCA</name>
<protein>
    <submittedName>
        <fullName evidence="5">Uncharacterized protein LOC101861107</fullName>
    </submittedName>
</protein>
<dbReference type="InterPro" id="IPR036770">
    <property type="entry name" value="Ankyrin_rpt-contain_sf"/>
</dbReference>
<dbReference type="InterPro" id="IPR002110">
    <property type="entry name" value="Ankyrin_rpt"/>
</dbReference>
<dbReference type="Gene3D" id="1.25.40.20">
    <property type="entry name" value="Ankyrin repeat-containing domain"/>
    <property type="match status" value="1"/>
</dbReference>
<evidence type="ECO:0000256" key="1">
    <source>
        <dbReference type="PROSITE-ProRule" id="PRU00023"/>
    </source>
</evidence>
<keyword evidence="1" id="KW-0040">ANK repeat</keyword>
<feature type="repeat" description="ANK" evidence="1">
    <location>
        <begin position="445"/>
        <end position="465"/>
    </location>
</feature>
<dbReference type="SUPFAM" id="SSF48403">
    <property type="entry name" value="Ankyrin repeat"/>
    <property type="match status" value="1"/>
</dbReference>
<evidence type="ECO:0000256" key="2">
    <source>
        <dbReference type="SAM" id="MobiDB-lite"/>
    </source>
</evidence>
<sequence length="540" mass="60111">MSRGIKDLRDLICVSRLTFHESEEEYISDNERRLSREISSLSLTSNLESPCTTNGLPSARVVSPDSGFVTNGSPSVGLSNSLTASADCFLSGDGVFVTDLGEGDGTPRVKTLPAGTASFTRSQKKKRRKRGALPTEPTRHELPRSQPLPPVSKIPGSPVVSEHEIFSTSSIERVKSAASSRPKVRVNFDDMLTFMDATIVANWLTRSNDSLHELTVFCEKGDNFVRFAHFWLNDFPDLQKRDIFSMEYDFLLEEMTLAFAVGRESGAVVRRDLLDMCGAVFKEYPVTLLGAKGPHLFLNYLDILASEKHEQYRVLLADVRCSTSNRQYAQWLLATRSFALVNVWSSIINFYRNLIGDGASQGLPIHELCSSDENVQHRRMLQAIRLGYISVIHYLIVNKHVNPSHSDSHRRSLIFSAVMHNQPNVLKYLVNRVHPAIEINLPADTGNTALHAAANSGNLVMVEILCGCEGLDLNCVNPQCERATPLHLAAMHGHEKIVECLLRHGANPHLKMGSTTVRDLARDFEHTEILDLLDESYSDS</sequence>
<dbReference type="PRINTS" id="PR01415">
    <property type="entry name" value="ANKYRIN"/>
</dbReference>
<dbReference type="RefSeq" id="XP_005093860.2">
    <property type="nucleotide sequence ID" value="XM_005093803.3"/>
</dbReference>
<dbReference type="PROSITE" id="PS50297">
    <property type="entry name" value="ANK_REP_REGION"/>
    <property type="match status" value="2"/>
</dbReference>
<dbReference type="PANTHER" id="PTHR31980">
    <property type="entry name" value="PROTEIN FAM220A"/>
    <property type="match status" value="1"/>
</dbReference>
<feature type="compositionally biased region" description="Basic residues" evidence="2">
    <location>
        <begin position="122"/>
        <end position="131"/>
    </location>
</feature>
<evidence type="ECO:0000313" key="4">
    <source>
        <dbReference type="Proteomes" id="UP000694888"/>
    </source>
</evidence>
<dbReference type="Pfam" id="PF12796">
    <property type="entry name" value="Ank_2"/>
    <property type="match status" value="1"/>
</dbReference>
<accession>A0ABM0JHN0</accession>
<dbReference type="SMART" id="SM00248">
    <property type="entry name" value="ANK"/>
    <property type="match status" value="3"/>
</dbReference>
<dbReference type="Proteomes" id="UP000694888">
    <property type="component" value="Unplaced"/>
</dbReference>
<evidence type="ECO:0000313" key="5">
    <source>
        <dbReference type="RefSeq" id="XP_005093860.2"/>
    </source>
</evidence>
<proteinExistence type="predicted"/>
<dbReference type="GeneID" id="101861107"/>
<gene>
    <name evidence="5" type="primary">LOC101861107</name>
</gene>
<dbReference type="PROSITE" id="PS50088">
    <property type="entry name" value="ANK_REPEAT"/>
    <property type="match status" value="2"/>
</dbReference>
<organism evidence="4 5">
    <name type="scientific">Aplysia californica</name>
    <name type="common">California sea hare</name>
    <dbReference type="NCBI Taxonomy" id="6500"/>
    <lineage>
        <taxon>Eukaryota</taxon>
        <taxon>Metazoa</taxon>
        <taxon>Spiralia</taxon>
        <taxon>Lophotrochozoa</taxon>
        <taxon>Mollusca</taxon>
        <taxon>Gastropoda</taxon>
        <taxon>Heterobranchia</taxon>
        <taxon>Euthyneura</taxon>
        <taxon>Tectipleura</taxon>
        <taxon>Aplysiida</taxon>
        <taxon>Aplysioidea</taxon>
        <taxon>Aplysiidae</taxon>
        <taxon>Aplysia</taxon>
    </lineage>
</organism>
<feature type="repeat" description="ANK" evidence="1">
    <location>
        <begin position="481"/>
        <end position="513"/>
    </location>
</feature>